<keyword evidence="2" id="KW-1185">Reference proteome</keyword>
<proteinExistence type="predicted"/>
<dbReference type="AlphaFoldDB" id="A0A417YI31"/>
<organism evidence="1 2">
    <name type="scientific">Oceanobacillus profundus</name>
    <dbReference type="NCBI Taxonomy" id="372463"/>
    <lineage>
        <taxon>Bacteria</taxon>
        <taxon>Bacillati</taxon>
        <taxon>Bacillota</taxon>
        <taxon>Bacilli</taxon>
        <taxon>Bacillales</taxon>
        <taxon>Bacillaceae</taxon>
        <taxon>Oceanobacillus</taxon>
    </lineage>
</organism>
<dbReference type="EMBL" id="QWEH01000005">
    <property type="protein sequence ID" value="RHW32542.1"/>
    <property type="molecule type" value="Genomic_DNA"/>
</dbReference>
<protein>
    <submittedName>
        <fullName evidence="1">Uncharacterized protein</fullName>
    </submittedName>
</protein>
<dbReference type="Proteomes" id="UP000285456">
    <property type="component" value="Unassembled WGS sequence"/>
</dbReference>
<reference evidence="1 2" key="1">
    <citation type="journal article" date="2007" name="Int. J. Syst. Evol. Microbiol.">
        <title>Oceanobacillus profundus sp. nov., isolated from a deep-sea sediment core.</title>
        <authorList>
            <person name="Kim Y.G."/>
            <person name="Choi D.H."/>
            <person name="Hyun S."/>
            <person name="Cho B.C."/>
        </authorList>
    </citation>
    <scope>NUCLEOTIDE SEQUENCE [LARGE SCALE GENOMIC DNA]</scope>
    <source>
        <strain evidence="1 2">DSM 18246</strain>
    </source>
</reference>
<dbReference type="RefSeq" id="WP_095312304.1">
    <property type="nucleotide sequence ID" value="NZ_JAMAWL010000013.1"/>
</dbReference>
<accession>A0A417YI31</accession>
<sequence>MKELFKYLAWTCYINNLKFEYTPSSGGLEIYSTDRTYELITIGYLKNWHKDPYDVLVQMEYEVDNFIRLNGIEDETRYVKRQRGITWEEQAMKEAGHKLSDFE</sequence>
<evidence type="ECO:0000313" key="1">
    <source>
        <dbReference type="EMBL" id="RHW32542.1"/>
    </source>
</evidence>
<gene>
    <name evidence="1" type="ORF">D1B32_09430</name>
</gene>
<evidence type="ECO:0000313" key="2">
    <source>
        <dbReference type="Proteomes" id="UP000285456"/>
    </source>
</evidence>
<name>A0A417YI31_9BACI</name>
<comment type="caution">
    <text evidence="1">The sequence shown here is derived from an EMBL/GenBank/DDBJ whole genome shotgun (WGS) entry which is preliminary data.</text>
</comment>